<evidence type="ECO:0000256" key="6">
    <source>
        <dbReference type="ARBA" id="ARBA00022989"/>
    </source>
</evidence>
<keyword evidence="3" id="KW-0808">Transferase</keyword>
<evidence type="ECO:0000256" key="1">
    <source>
        <dbReference type="ARBA" id="ARBA00004162"/>
    </source>
</evidence>
<evidence type="ECO:0000313" key="15">
    <source>
        <dbReference type="Proteomes" id="UP000198670"/>
    </source>
</evidence>
<sequence length="182" mass="21206">MKRALTLIFIVILTIALIYALVHYVGVQGLPFAISLNFLLMGCVFAFTETLKSQLSSPYFHEKAWERGGKVYESVGINLYRKLLVGIGWEKLHKQSKPVRKNIDALRFLHYKTKQDELAHLIIFIIVLGFGIFVAFKFGVIYSLWLFVLNILLNLYPILLQRFNRPRLERAIQISRSRYGEW</sequence>
<feature type="transmembrane region" description="Helical" evidence="13">
    <location>
        <begin position="30"/>
        <end position="48"/>
    </location>
</feature>
<dbReference type="OrthoDB" id="669469at2"/>
<accession>A0A1I3IQI0</accession>
<comment type="function">
    <text evidence="12">Catalyzes the acylation of glycosyl-4,4'-diaponeurosporenoate, i.e. the esterification of glucose at the C6'' position with the carboxyl group of the C(15) fatty acid 12-methyltetradecanoic acid, to yield staphyloxanthin. This is the last step in the biosynthesis of this orange pigment, present in most staphylococci strains.</text>
</comment>
<evidence type="ECO:0000256" key="12">
    <source>
        <dbReference type="ARBA" id="ARBA00025324"/>
    </source>
</evidence>
<dbReference type="UniPathway" id="UPA00029">
    <property type="reaction ID" value="UER00560"/>
</dbReference>
<protein>
    <recommendedName>
        <fullName evidence="11">Glycosyl-4,4'-diaponeurosporenoate acyltransferase</fullName>
    </recommendedName>
</protein>
<dbReference type="Proteomes" id="UP000198670">
    <property type="component" value="Unassembled WGS sequence"/>
</dbReference>
<proteinExistence type="inferred from homology"/>
<evidence type="ECO:0000256" key="10">
    <source>
        <dbReference type="ARBA" id="ARBA00023603"/>
    </source>
</evidence>
<feature type="transmembrane region" description="Helical" evidence="13">
    <location>
        <begin position="118"/>
        <end position="136"/>
    </location>
</feature>
<feature type="transmembrane region" description="Helical" evidence="13">
    <location>
        <begin position="142"/>
        <end position="160"/>
    </location>
</feature>
<dbReference type="GO" id="GO:0016746">
    <property type="term" value="F:acyltransferase activity"/>
    <property type="evidence" value="ECO:0007669"/>
    <property type="project" value="UniProtKB-KW"/>
</dbReference>
<dbReference type="AlphaFoldDB" id="A0A1I3IQI0"/>
<evidence type="ECO:0000256" key="5">
    <source>
        <dbReference type="ARBA" id="ARBA00022729"/>
    </source>
</evidence>
<gene>
    <name evidence="14" type="ORF">SAMN05444682_104178</name>
</gene>
<keyword evidence="15" id="KW-1185">Reference proteome</keyword>
<dbReference type="EMBL" id="FOQO01000004">
    <property type="protein sequence ID" value="SFI50100.1"/>
    <property type="molecule type" value="Genomic_DNA"/>
</dbReference>
<organism evidence="14 15">
    <name type="scientific">Parapedobacter indicus</name>
    <dbReference type="NCBI Taxonomy" id="1477437"/>
    <lineage>
        <taxon>Bacteria</taxon>
        <taxon>Pseudomonadati</taxon>
        <taxon>Bacteroidota</taxon>
        <taxon>Sphingobacteriia</taxon>
        <taxon>Sphingobacteriales</taxon>
        <taxon>Sphingobacteriaceae</taxon>
        <taxon>Parapedobacter</taxon>
    </lineage>
</organism>
<name>A0A1I3IQI0_9SPHI</name>
<comment type="similarity">
    <text evidence="10">Belongs to the acyltransferase CrtO family.</text>
</comment>
<keyword evidence="8" id="KW-0012">Acyltransferase</keyword>
<evidence type="ECO:0000256" key="7">
    <source>
        <dbReference type="ARBA" id="ARBA00023136"/>
    </source>
</evidence>
<evidence type="ECO:0000256" key="8">
    <source>
        <dbReference type="ARBA" id="ARBA00023315"/>
    </source>
</evidence>
<comment type="pathway">
    <text evidence="9">Carotenoid biosynthesis; staphyloxanthin biosynthesis; staphyloxanthin from farnesyl diphosphate: step 5/5.</text>
</comment>
<dbReference type="Pfam" id="PF18927">
    <property type="entry name" value="CrtO"/>
    <property type="match status" value="1"/>
</dbReference>
<evidence type="ECO:0000256" key="2">
    <source>
        <dbReference type="ARBA" id="ARBA00022475"/>
    </source>
</evidence>
<dbReference type="InterPro" id="IPR044021">
    <property type="entry name" value="CrtO"/>
</dbReference>
<evidence type="ECO:0000256" key="3">
    <source>
        <dbReference type="ARBA" id="ARBA00022679"/>
    </source>
</evidence>
<keyword evidence="5" id="KW-0732">Signal</keyword>
<evidence type="ECO:0000256" key="4">
    <source>
        <dbReference type="ARBA" id="ARBA00022692"/>
    </source>
</evidence>
<keyword evidence="2" id="KW-1003">Cell membrane</keyword>
<reference evidence="14 15" key="1">
    <citation type="submission" date="2016-10" db="EMBL/GenBank/DDBJ databases">
        <authorList>
            <person name="de Groot N.N."/>
        </authorList>
    </citation>
    <scope>NUCLEOTIDE SEQUENCE [LARGE SCALE GENOMIC DNA]</scope>
    <source>
        <strain evidence="14 15">RK1</strain>
    </source>
</reference>
<keyword evidence="7 13" id="KW-0472">Membrane</keyword>
<dbReference type="RefSeq" id="WP_090626443.1">
    <property type="nucleotide sequence ID" value="NZ_FOQO01000004.1"/>
</dbReference>
<keyword evidence="4 13" id="KW-0812">Transmembrane</keyword>
<evidence type="ECO:0000256" key="11">
    <source>
        <dbReference type="ARBA" id="ARBA00023667"/>
    </source>
</evidence>
<keyword evidence="6 13" id="KW-1133">Transmembrane helix</keyword>
<comment type="subcellular location">
    <subcellularLocation>
        <location evidence="1">Cell membrane</location>
        <topology evidence="1">Single-pass membrane protein</topology>
    </subcellularLocation>
</comment>
<evidence type="ECO:0000256" key="13">
    <source>
        <dbReference type="SAM" id="Phobius"/>
    </source>
</evidence>
<evidence type="ECO:0000256" key="9">
    <source>
        <dbReference type="ARBA" id="ARBA00023588"/>
    </source>
</evidence>
<evidence type="ECO:0000313" key="14">
    <source>
        <dbReference type="EMBL" id="SFI50100.1"/>
    </source>
</evidence>
<dbReference type="GO" id="GO:0005886">
    <property type="term" value="C:plasma membrane"/>
    <property type="evidence" value="ECO:0007669"/>
    <property type="project" value="UniProtKB-SubCell"/>
</dbReference>